<protein>
    <recommendedName>
        <fullName evidence="4">Envelope fusion protein</fullName>
    </recommendedName>
</protein>
<sequence>MAFLISAIGTKHAGANKMEPTRESINRINYGVIFAQDNDLVLSREYWRHTFHVPIPKKFKLSAIPECKGRSDCNMIKLLALQIHALHQEVLGELHETIKSVRSLVPQSKLFGKSRQGRALLPFIGTLSRGLFGLATMDDINVMAGHINAIAASTNKLSAALVQHGKHLSSFMTLTDKRFDNIKKGLKLNSDKINKVTNLFSNKFLQFEHTVINMSDVLIQQVNKANILRSRLNKFENSIQSLVSGKITPHLISRSTLLSIIQQITKTLRKSYSQFQLTHTDPSYYFSHGKFVYARNFSSIYLTVKFPLTAHKRPLTLYKVISLPVPLKENSSSAMHATQLLSLPDYFAITKHHDHFVPIAATDLVNCVHDTEILCDMNLPLTPITIPDCTMALFSNNRDQIKKYCDFRYVPNLVKSNIIELSPTSVLVYNIKNLVLNCPSEQKVIPGCHFCVIHVPCRCSLSSDTLFFSPRLVNCYNSSSTMTRVHPVNLALLQEFFDESKLNSIFGDTTFPTPINLTIPEFQMFNHSFSNIVANDQKMHLSLKRIAKATREDQKVFKSLAEPILDGQIKLEPSWPSNTDIIALVSLSVAALCMVVLAILIFKIRKLSVALLVLQQVQHAKTQTVPSFIYNAVRPTTTESSSVLNFLQEDISWSHLSVIIGIVVIVILVLILALLYKSKSKKCTSITLELTSGGTCVMIPVMELSMCPSYYDIPAPIIRGLSLTSFPGMKLMASWSPFTVTDVRTKTSFVVPNTITLNVFDYVKTKKILNQPYSAYFHVVHHDIAWSLKHEKREISIGN</sequence>
<gene>
    <name evidence="2" type="ORF">FSP39_002667</name>
</gene>
<accession>A0AA88Y665</accession>
<keyword evidence="3" id="KW-1185">Reference proteome</keyword>
<dbReference type="EMBL" id="VSWD01000006">
    <property type="protein sequence ID" value="KAK3099326.1"/>
    <property type="molecule type" value="Genomic_DNA"/>
</dbReference>
<keyword evidence="1" id="KW-0812">Transmembrane</keyword>
<keyword evidence="1" id="KW-1133">Transmembrane helix</keyword>
<name>A0AA88Y665_PINIB</name>
<organism evidence="2 3">
    <name type="scientific">Pinctada imbricata</name>
    <name type="common">Atlantic pearl-oyster</name>
    <name type="synonym">Pinctada martensii</name>
    <dbReference type="NCBI Taxonomy" id="66713"/>
    <lineage>
        <taxon>Eukaryota</taxon>
        <taxon>Metazoa</taxon>
        <taxon>Spiralia</taxon>
        <taxon>Lophotrochozoa</taxon>
        <taxon>Mollusca</taxon>
        <taxon>Bivalvia</taxon>
        <taxon>Autobranchia</taxon>
        <taxon>Pteriomorphia</taxon>
        <taxon>Pterioida</taxon>
        <taxon>Pterioidea</taxon>
        <taxon>Pteriidae</taxon>
        <taxon>Pinctada</taxon>
    </lineage>
</organism>
<feature type="transmembrane region" description="Helical" evidence="1">
    <location>
        <begin position="656"/>
        <end position="676"/>
    </location>
</feature>
<keyword evidence="1" id="KW-0472">Membrane</keyword>
<feature type="transmembrane region" description="Helical" evidence="1">
    <location>
        <begin position="581"/>
        <end position="602"/>
    </location>
</feature>
<evidence type="ECO:0008006" key="4">
    <source>
        <dbReference type="Google" id="ProtNLM"/>
    </source>
</evidence>
<evidence type="ECO:0000313" key="3">
    <source>
        <dbReference type="Proteomes" id="UP001186944"/>
    </source>
</evidence>
<comment type="caution">
    <text evidence="2">The sequence shown here is derived from an EMBL/GenBank/DDBJ whole genome shotgun (WGS) entry which is preliminary data.</text>
</comment>
<dbReference type="Proteomes" id="UP001186944">
    <property type="component" value="Unassembled WGS sequence"/>
</dbReference>
<evidence type="ECO:0000256" key="1">
    <source>
        <dbReference type="SAM" id="Phobius"/>
    </source>
</evidence>
<evidence type="ECO:0000313" key="2">
    <source>
        <dbReference type="EMBL" id="KAK3099326.1"/>
    </source>
</evidence>
<dbReference type="AlphaFoldDB" id="A0AA88Y665"/>
<proteinExistence type="predicted"/>
<reference evidence="2" key="1">
    <citation type="submission" date="2019-08" db="EMBL/GenBank/DDBJ databases">
        <title>The improved chromosome-level genome for the pearl oyster Pinctada fucata martensii using PacBio sequencing and Hi-C.</title>
        <authorList>
            <person name="Zheng Z."/>
        </authorList>
    </citation>
    <scope>NUCLEOTIDE SEQUENCE</scope>
    <source>
        <strain evidence="2">ZZ-2019</strain>
        <tissue evidence="2">Adductor muscle</tissue>
    </source>
</reference>